<reference evidence="1 2" key="1">
    <citation type="submission" date="2017-06" db="EMBL/GenBank/DDBJ databases">
        <authorList>
            <person name="Kim H.J."/>
            <person name="Triplett B.A."/>
        </authorList>
    </citation>
    <scope>NUCLEOTIDE SEQUENCE [LARGE SCALE GENOMIC DNA]</scope>
    <source>
        <strain evidence="1 2">CGMCC 4.5593</strain>
    </source>
</reference>
<dbReference type="EMBL" id="FZPH01000025">
    <property type="protein sequence ID" value="SNT65730.1"/>
    <property type="molecule type" value="Genomic_DNA"/>
</dbReference>
<proteinExistence type="predicted"/>
<evidence type="ECO:0000313" key="2">
    <source>
        <dbReference type="Proteomes" id="UP000198362"/>
    </source>
</evidence>
<dbReference type="AlphaFoldDB" id="A0A239PFF5"/>
<protein>
    <submittedName>
        <fullName evidence="1">Uncharacterized protein</fullName>
    </submittedName>
</protein>
<gene>
    <name evidence="1" type="ORF">SAMN05421812_12573</name>
</gene>
<sequence length="64" mass="6832">MAQTPRTTAEVLAAHGFAVDPKRVSAATERLRSAQAGFAAESGRRREDALAWAAANDRDARHVA</sequence>
<dbReference type="Proteomes" id="UP000198362">
    <property type="component" value="Unassembled WGS sequence"/>
</dbReference>
<name>A0A239PFF5_9ACTN</name>
<dbReference type="RefSeq" id="WP_089255408.1">
    <property type="nucleotide sequence ID" value="NZ_FZPH01000025.1"/>
</dbReference>
<organism evidence="1 2">
    <name type="scientific">Asanoa hainanensis</name>
    <dbReference type="NCBI Taxonomy" id="560556"/>
    <lineage>
        <taxon>Bacteria</taxon>
        <taxon>Bacillati</taxon>
        <taxon>Actinomycetota</taxon>
        <taxon>Actinomycetes</taxon>
        <taxon>Micromonosporales</taxon>
        <taxon>Micromonosporaceae</taxon>
        <taxon>Asanoa</taxon>
    </lineage>
</organism>
<keyword evidence="2" id="KW-1185">Reference proteome</keyword>
<accession>A0A239PFF5</accession>
<evidence type="ECO:0000313" key="1">
    <source>
        <dbReference type="EMBL" id="SNT65730.1"/>
    </source>
</evidence>